<comment type="caution">
    <text evidence="6">The sequence shown here is derived from an EMBL/GenBank/DDBJ whole genome shotgun (WGS) entry which is preliminary data.</text>
</comment>
<keyword evidence="1" id="KW-0805">Transcription regulation</keyword>
<gene>
    <name evidence="6" type="ORF">GCM10023161_40140</name>
</gene>
<dbReference type="PANTHER" id="PTHR30055">
    <property type="entry name" value="HTH-TYPE TRANSCRIPTIONAL REGULATOR RUTR"/>
    <property type="match status" value="1"/>
</dbReference>
<feature type="domain" description="HTH tetR-type" evidence="5">
    <location>
        <begin position="70"/>
        <end position="130"/>
    </location>
</feature>
<keyword evidence="3" id="KW-0804">Transcription</keyword>
<dbReference type="SUPFAM" id="SSF48498">
    <property type="entry name" value="Tetracyclin repressor-like, C-terminal domain"/>
    <property type="match status" value="1"/>
</dbReference>
<sequence>MARPVSTPQVVDAALRAAEKLGKDVADIPVATIAAEAGISRSTLLRRFGGSRTALNDAVRAAGVDPGGLPPVRTRAVAAAAALISESGLAAATLEAVAAQANCSVYSLHAAFGGRDELIRAVFERHSPIRDIEEYLAHASGDLPEMVRGFYRTVADALSREPRVVPAIFAEAFARPTSPAVQSLAAYGPSRMLSVLGRWFEAEIRAGHMRDLPLPLLAQQLLGPIAIHVLIRPALPNVPDWSLPDINSVCDVFADAFVRAVATERDTCPTGR</sequence>
<dbReference type="SUPFAM" id="SSF46689">
    <property type="entry name" value="Homeodomain-like"/>
    <property type="match status" value="1"/>
</dbReference>
<evidence type="ECO:0000256" key="4">
    <source>
        <dbReference type="PROSITE-ProRule" id="PRU00335"/>
    </source>
</evidence>
<dbReference type="InterPro" id="IPR001647">
    <property type="entry name" value="HTH_TetR"/>
</dbReference>
<proteinExistence type="predicted"/>
<evidence type="ECO:0000313" key="7">
    <source>
        <dbReference type="Proteomes" id="UP001501417"/>
    </source>
</evidence>
<evidence type="ECO:0000256" key="3">
    <source>
        <dbReference type="ARBA" id="ARBA00023163"/>
    </source>
</evidence>
<organism evidence="6 7">
    <name type="scientific">Mycobacterium paraffinicum</name>
    <dbReference type="NCBI Taxonomy" id="53378"/>
    <lineage>
        <taxon>Bacteria</taxon>
        <taxon>Bacillati</taxon>
        <taxon>Actinomycetota</taxon>
        <taxon>Actinomycetes</taxon>
        <taxon>Mycobacteriales</taxon>
        <taxon>Mycobacteriaceae</taxon>
        <taxon>Mycobacterium</taxon>
    </lineage>
</organism>
<dbReference type="PROSITE" id="PS50977">
    <property type="entry name" value="HTH_TETR_2"/>
    <property type="match status" value="1"/>
</dbReference>
<dbReference type="PANTHER" id="PTHR30055:SF234">
    <property type="entry name" value="HTH-TYPE TRANSCRIPTIONAL REGULATOR BETI"/>
    <property type="match status" value="1"/>
</dbReference>
<accession>A0ABP8F1N0</accession>
<evidence type="ECO:0000259" key="5">
    <source>
        <dbReference type="PROSITE" id="PS50977"/>
    </source>
</evidence>
<keyword evidence="7" id="KW-1185">Reference proteome</keyword>
<dbReference type="InterPro" id="IPR036271">
    <property type="entry name" value="Tet_transcr_reg_TetR-rel_C_sf"/>
</dbReference>
<reference evidence="7" key="1">
    <citation type="journal article" date="2019" name="Int. J. Syst. Evol. Microbiol.">
        <title>The Global Catalogue of Microorganisms (GCM) 10K type strain sequencing project: providing services to taxonomists for standard genome sequencing and annotation.</title>
        <authorList>
            <consortium name="The Broad Institute Genomics Platform"/>
            <consortium name="The Broad Institute Genome Sequencing Center for Infectious Disease"/>
            <person name="Wu L."/>
            <person name="Ma J."/>
        </authorList>
    </citation>
    <scope>NUCLEOTIDE SEQUENCE [LARGE SCALE GENOMIC DNA]</scope>
    <source>
        <strain evidence="7">JCM 17782</strain>
    </source>
</reference>
<evidence type="ECO:0000256" key="2">
    <source>
        <dbReference type="ARBA" id="ARBA00023125"/>
    </source>
</evidence>
<evidence type="ECO:0000313" key="6">
    <source>
        <dbReference type="EMBL" id="GAA4292629.1"/>
    </source>
</evidence>
<dbReference type="Pfam" id="PF00440">
    <property type="entry name" value="TetR_N"/>
    <property type="match status" value="1"/>
</dbReference>
<dbReference type="Proteomes" id="UP001501417">
    <property type="component" value="Unassembled WGS sequence"/>
</dbReference>
<keyword evidence="2 4" id="KW-0238">DNA-binding</keyword>
<evidence type="ECO:0000256" key="1">
    <source>
        <dbReference type="ARBA" id="ARBA00023015"/>
    </source>
</evidence>
<name>A0ABP8F1N0_9MYCO</name>
<dbReference type="RefSeq" id="WP_264044538.1">
    <property type="nucleotide sequence ID" value="NZ_BAABGF010000043.1"/>
</dbReference>
<dbReference type="InterPro" id="IPR009057">
    <property type="entry name" value="Homeodomain-like_sf"/>
</dbReference>
<feature type="DNA-binding region" description="H-T-H motif" evidence="4">
    <location>
        <begin position="93"/>
        <end position="112"/>
    </location>
</feature>
<protein>
    <submittedName>
        <fullName evidence="6">TetR/AcrR family transcriptional regulator</fullName>
    </submittedName>
</protein>
<dbReference type="Gene3D" id="1.10.357.10">
    <property type="entry name" value="Tetracycline Repressor, domain 2"/>
    <property type="match status" value="2"/>
</dbReference>
<dbReference type="InterPro" id="IPR050109">
    <property type="entry name" value="HTH-type_TetR-like_transc_reg"/>
</dbReference>
<dbReference type="EMBL" id="BAABGF010000043">
    <property type="protein sequence ID" value="GAA4292629.1"/>
    <property type="molecule type" value="Genomic_DNA"/>
</dbReference>